<dbReference type="SUPFAM" id="SSF50037">
    <property type="entry name" value="C-terminal domain of transcriptional repressors"/>
    <property type="match status" value="1"/>
</dbReference>
<dbReference type="InterPro" id="IPR007167">
    <property type="entry name" value="Fe-transptr_FeoA-like"/>
</dbReference>
<evidence type="ECO:0000313" key="4">
    <source>
        <dbReference type="Proteomes" id="UP000003340"/>
    </source>
</evidence>
<name>C0EIZ9_9FIRM</name>
<keyword evidence="1" id="KW-0408">Iron</keyword>
<dbReference type="SMART" id="SM00899">
    <property type="entry name" value="FeoA"/>
    <property type="match status" value="1"/>
</dbReference>
<dbReference type="STRING" id="537013.CLOSTMETH_03845"/>
<dbReference type="Gene3D" id="2.30.30.90">
    <property type="match status" value="1"/>
</dbReference>
<feature type="domain" description="Ferrous iron transporter FeoA-like" evidence="2">
    <location>
        <begin position="25"/>
        <end position="95"/>
    </location>
</feature>
<dbReference type="PANTHER" id="PTHR43151:SF1">
    <property type="entry name" value="SSR2333 PROTEIN"/>
    <property type="match status" value="1"/>
</dbReference>
<comment type="caution">
    <text evidence="3">The sequence shown here is derived from an EMBL/GenBank/DDBJ whole genome shotgun (WGS) entry which is preliminary data.</text>
</comment>
<dbReference type="InterPro" id="IPR008988">
    <property type="entry name" value="Transcriptional_repressor_C"/>
</dbReference>
<organism evidence="3 4">
    <name type="scientific">[Clostridium] methylpentosum DSM 5476</name>
    <dbReference type="NCBI Taxonomy" id="537013"/>
    <lineage>
        <taxon>Bacteria</taxon>
        <taxon>Bacillati</taxon>
        <taxon>Bacillota</taxon>
        <taxon>Clostridia</taxon>
        <taxon>Eubacteriales</taxon>
        <taxon>Oscillospiraceae</taxon>
        <taxon>Oscillospiraceae incertae sedis</taxon>
    </lineage>
</organism>
<dbReference type="PANTHER" id="PTHR43151">
    <property type="entry name" value="FEOA FAMILY PROTEIN"/>
    <property type="match status" value="1"/>
</dbReference>
<sequence>MAIQSASIFGSTGTARQVRPTAAQMPLAMVQAGETVHILSIRGKDETRRFLNNLGFVEGTEVVVVSELSGNMIVSVKGTRVAISKSMANRVLTQE</sequence>
<dbReference type="Proteomes" id="UP000003340">
    <property type="component" value="Unassembled WGS sequence"/>
</dbReference>
<accession>C0EIZ9</accession>
<evidence type="ECO:0000259" key="2">
    <source>
        <dbReference type="SMART" id="SM00899"/>
    </source>
</evidence>
<dbReference type="EMBL" id="ACEC01000136">
    <property type="protein sequence ID" value="EEG28464.1"/>
    <property type="molecule type" value="Genomic_DNA"/>
</dbReference>
<dbReference type="GO" id="GO:0046914">
    <property type="term" value="F:transition metal ion binding"/>
    <property type="evidence" value="ECO:0007669"/>
    <property type="project" value="InterPro"/>
</dbReference>
<gene>
    <name evidence="3" type="ORF">CLOSTMETH_03845</name>
</gene>
<reference evidence="3 4" key="1">
    <citation type="submission" date="2009-01" db="EMBL/GenBank/DDBJ databases">
        <authorList>
            <person name="Fulton L."/>
            <person name="Clifton S."/>
            <person name="Fulton B."/>
            <person name="Xu J."/>
            <person name="Minx P."/>
            <person name="Pepin K.H."/>
            <person name="Johnson M."/>
            <person name="Bhonagiri V."/>
            <person name="Nash W.E."/>
            <person name="Mardis E.R."/>
            <person name="Wilson R.K."/>
        </authorList>
    </citation>
    <scope>NUCLEOTIDE SEQUENCE [LARGE SCALE GENOMIC DNA]</scope>
    <source>
        <strain evidence="3 4">DSM 5476</strain>
    </source>
</reference>
<reference evidence="3 4" key="2">
    <citation type="submission" date="2009-02" db="EMBL/GenBank/DDBJ databases">
        <title>Draft genome sequence of Clostridium methylpentosum (DSM 5476).</title>
        <authorList>
            <person name="Sudarsanam P."/>
            <person name="Ley R."/>
            <person name="Guruge J."/>
            <person name="Turnbaugh P.J."/>
            <person name="Mahowald M."/>
            <person name="Liep D."/>
            <person name="Gordon J."/>
        </authorList>
    </citation>
    <scope>NUCLEOTIDE SEQUENCE [LARGE SCALE GENOMIC DNA]</scope>
    <source>
        <strain evidence="3 4">DSM 5476</strain>
    </source>
</reference>
<evidence type="ECO:0000313" key="3">
    <source>
        <dbReference type="EMBL" id="EEG28464.1"/>
    </source>
</evidence>
<dbReference type="Pfam" id="PF04023">
    <property type="entry name" value="FeoA"/>
    <property type="match status" value="1"/>
</dbReference>
<dbReference type="AlphaFoldDB" id="C0EIZ9"/>
<dbReference type="InterPro" id="IPR053184">
    <property type="entry name" value="FeoA-like"/>
</dbReference>
<dbReference type="InterPro" id="IPR038157">
    <property type="entry name" value="FeoA_core_dom"/>
</dbReference>
<protein>
    <submittedName>
        <fullName evidence="3">FeoA domain protein</fullName>
    </submittedName>
</protein>
<keyword evidence="4" id="KW-1185">Reference proteome</keyword>
<dbReference type="HOGENOM" id="CLU_150646_6_0_9"/>
<dbReference type="eggNOG" id="COG1918">
    <property type="taxonomic scope" value="Bacteria"/>
</dbReference>
<proteinExistence type="predicted"/>
<evidence type="ECO:0000256" key="1">
    <source>
        <dbReference type="ARBA" id="ARBA00023004"/>
    </source>
</evidence>